<gene>
    <name evidence="4" type="primary">ywlF_1</name>
    <name evidence="4" type="ORF">SMSP2_00808</name>
</gene>
<reference evidence="5" key="1">
    <citation type="submission" date="2017-02" db="EMBL/GenBank/DDBJ databases">
        <title>Comparative genomics and description of representatives of a novel lineage of planctomycetes thriving in anoxic sediments.</title>
        <authorList>
            <person name="Spring S."/>
            <person name="Bunk B."/>
            <person name="Sproer C."/>
        </authorList>
    </citation>
    <scope>NUCLEOTIDE SEQUENCE [LARGE SCALE GENOMIC DNA]</scope>
    <source>
        <strain evidence="5">SM-Chi-D1</strain>
    </source>
</reference>
<dbReference type="RefSeq" id="WP_146682720.1">
    <property type="nucleotide sequence ID" value="NZ_CP019646.1"/>
</dbReference>
<dbReference type="PANTHER" id="PTHR43732">
    <property type="entry name" value="RIBOSE 5-PHOSPHATE ISOMERASE-RELATED"/>
    <property type="match status" value="1"/>
</dbReference>
<dbReference type="PIRSF" id="PIRSF005384">
    <property type="entry name" value="RpiB_LacA_B"/>
    <property type="match status" value="1"/>
</dbReference>
<evidence type="ECO:0000256" key="3">
    <source>
        <dbReference type="PIRSR" id="PIRSR005384-1"/>
    </source>
</evidence>
<dbReference type="InterPro" id="IPR004785">
    <property type="entry name" value="RpiB"/>
</dbReference>
<keyword evidence="5" id="KW-1185">Reference proteome</keyword>
<organism evidence="4 5">
    <name type="scientific">Limihaloglobus sulfuriphilus</name>
    <dbReference type="NCBI Taxonomy" id="1851148"/>
    <lineage>
        <taxon>Bacteria</taxon>
        <taxon>Pseudomonadati</taxon>
        <taxon>Planctomycetota</taxon>
        <taxon>Phycisphaerae</taxon>
        <taxon>Sedimentisphaerales</taxon>
        <taxon>Sedimentisphaeraceae</taxon>
        <taxon>Limihaloglobus</taxon>
    </lineage>
</organism>
<dbReference type="OrthoDB" id="1778624at2"/>
<dbReference type="Pfam" id="PF02502">
    <property type="entry name" value="LacAB_rpiB"/>
    <property type="match status" value="1"/>
</dbReference>
<dbReference type="KEGG" id="pbas:SMSP2_00808"/>
<comment type="similarity">
    <text evidence="1">Belongs to the LacAB/RpiB family.</text>
</comment>
<dbReference type="STRING" id="1851148.SMSP2_00808"/>
<proteinExistence type="inferred from homology"/>
<accession>A0A1Q2MCT3</accession>
<name>A0A1Q2MCT3_9BACT</name>
<feature type="active site" description="Proton donor" evidence="3">
    <location>
        <position position="98"/>
    </location>
</feature>
<dbReference type="AlphaFoldDB" id="A0A1Q2MCT3"/>
<dbReference type="InterPro" id="IPR036569">
    <property type="entry name" value="RpiB_LacA_LacB_sf"/>
</dbReference>
<keyword evidence="2 4" id="KW-0413">Isomerase</keyword>
<dbReference type="NCBIfam" id="NF004051">
    <property type="entry name" value="PRK05571.1"/>
    <property type="match status" value="1"/>
</dbReference>
<sequence length="154" mass="17085">MKIIIASDHRGYKAKELIKPLLKQLGHEYVDIGCDKDETIDYPDLAYSAAVSVSQGEADRAILICGTGIGMCITANKVKGIRAALCYDELTAKISRQHNDANILCLSGDLLGDFLIQKITEHWLESEFIAGRHARRVDKIKLIDQGATPKDFRQ</sequence>
<feature type="active site" description="Proton acceptor" evidence="3">
    <location>
        <position position="65"/>
    </location>
</feature>
<dbReference type="SUPFAM" id="SSF89623">
    <property type="entry name" value="Ribose/Galactose isomerase RpiB/AlsB"/>
    <property type="match status" value="1"/>
</dbReference>
<dbReference type="Gene3D" id="3.40.1400.10">
    <property type="entry name" value="Sugar-phosphate isomerase, RpiB/LacA/LacB"/>
    <property type="match status" value="1"/>
</dbReference>
<dbReference type="InterPro" id="IPR051812">
    <property type="entry name" value="SPI_LacAB/RpiB"/>
</dbReference>
<evidence type="ECO:0000313" key="5">
    <source>
        <dbReference type="Proteomes" id="UP000188181"/>
    </source>
</evidence>
<evidence type="ECO:0000256" key="2">
    <source>
        <dbReference type="ARBA" id="ARBA00023235"/>
    </source>
</evidence>
<dbReference type="EMBL" id="CP019646">
    <property type="protein sequence ID" value="AQQ70459.1"/>
    <property type="molecule type" value="Genomic_DNA"/>
</dbReference>
<dbReference type="InterPro" id="IPR003500">
    <property type="entry name" value="RpiB_LacA_LacB"/>
</dbReference>
<dbReference type="NCBIfam" id="TIGR01120">
    <property type="entry name" value="rpiB"/>
    <property type="match status" value="1"/>
</dbReference>
<evidence type="ECO:0000313" key="4">
    <source>
        <dbReference type="EMBL" id="AQQ70459.1"/>
    </source>
</evidence>
<evidence type="ECO:0000256" key="1">
    <source>
        <dbReference type="ARBA" id="ARBA00008754"/>
    </source>
</evidence>
<dbReference type="PANTHER" id="PTHR43732:SF1">
    <property type="entry name" value="RIBOSE 5-PHOSPHATE ISOMERASE"/>
    <property type="match status" value="1"/>
</dbReference>
<dbReference type="GO" id="GO:0005975">
    <property type="term" value="P:carbohydrate metabolic process"/>
    <property type="evidence" value="ECO:0007669"/>
    <property type="project" value="InterPro"/>
</dbReference>
<dbReference type="Proteomes" id="UP000188181">
    <property type="component" value="Chromosome"/>
</dbReference>
<dbReference type="NCBIfam" id="TIGR00689">
    <property type="entry name" value="rpiB_lacA_lacB"/>
    <property type="match status" value="1"/>
</dbReference>
<dbReference type="GO" id="GO:0016861">
    <property type="term" value="F:intramolecular oxidoreductase activity, interconverting aldoses and ketoses"/>
    <property type="evidence" value="ECO:0007669"/>
    <property type="project" value="UniProtKB-ARBA"/>
</dbReference>
<protein>
    <submittedName>
        <fullName evidence="4">Putative sugar phosphate isomerase YwlF</fullName>
        <ecNumber evidence="4">5.3.1.-</ecNumber>
    </submittedName>
</protein>
<dbReference type="EC" id="5.3.1.-" evidence="4"/>